<dbReference type="STRING" id="560819.SAMN05428998_107172"/>
<protein>
    <recommendedName>
        <fullName evidence="3">Sulfotransferase family protein</fullName>
    </recommendedName>
</protein>
<evidence type="ECO:0008006" key="3">
    <source>
        <dbReference type="Google" id="ProtNLM"/>
    </source>
</evidence>
<keyword evidence="2" id="KW-1185">Reference proteome</keyword>
<sequence>MAMTLAQRAGCSALVDLPYFHLAPPLASDRPVLVKAVVTTAYTLAEHKARFRPDLTLLALRDPAAVWCSLSANPYRHRNGSAEEKLALFDRIFAKARDYDGLLHYEDLIRRPARFLEACAGFGWPLPDTALELPRKVEAIIADLYATFPELPELFDLSFGGFDGGAISAERTAVPPGDPARARAAELCPALSGHYAQYRMQDEPILASR</sequence>
<name>A0A1Y6BRY9_9PROT</name>
<dbReference type="RefSeq" id="WP_085122865.1">
    <property type="nucleotide sequence ID" value="NZ_FWZX01000007.1"/>
</dbReference>
<dbReference type="Proteomes" id="UP000192917">
    <property type="component" value="Unassembled WGS sequence"/>
</dbReference>
<evidence type="ECO:0000313" key="2">
    <source>
        <dbReference type="Proteomes" id="UP000192917"/>
    </source>
</evidence>
<accession>A0A1Y6BRY9</accession>
<gene>
    <name evidence="1" type="ORF">SAMN05428998_107172</name>
</gene>
<evidence type="ECO:0000313" key="1">
    <source>
        <dbReference type="EMBL" id="SMF22315.1"/>
    </source>
</evidence>
<proteinExistence type="predicted"/>
<organism evidence="1 2">
    <name type="scientific">Tistlia consotensis USBA 355</name>
    <dbReference type="NCBI Taxonomy" id="560819"/>
    <lineage>
        <taxon>Bacteria</taxon>
        <taxon>Pseudomonadati</taxon>
        <taxon>Pseudomonadota</taxon>
        <taxon>Alphaproteobacteria</taxon>
        <taxon>Rhodospirillales</taxon>
        <taxon>Rhodovibrionaceae</taxon>
        <taxon>Tistlia</taxon>
    </lineage>
</organism>
<reference evidence="1 2" key="1">
    <citation type="submission" date="2017-04" db="EMBL/GenBank/DDBJ databases">
        <authorList>
            <person name="Afonso C.L."/>
            <person name="Miller P.J."/>
            <person name="Scott M.A."/>
            <person name="Spackman E."/>
            <person name="Goraichik I."/>
            <person name="Dimitrov K.M."/>
            <person name="Suarez D.L."/>
            <person name="Swayne D.E."/>
        </authorList>
    </citation>
    <scope>NUCLEOTIDE SEQUENCE [LARGE SCALE GENOMIC DNA]</scope>
    <source>
        <strain evidence="1 2">USBA 355</strain>
    </source>
</reference>
<dbReference type="AlphaFoldDB" id="A0A1Y6BRY9"/>
<dbReference type="EMBL" id="FWZX01000007">
    <property type="protein sequence ID" value="SMF22315.1"/>
    <property type="molecule type" value="Genomic_DNA"/>
</dbReference>